<gene>
    <name evidence="1" type="ORF">GMARGA_LOCUS25708</name>
</gene>
<protein>
    <submittedName>
        <fullName evidence="1">19209_t:CDS:1</fullName>
    </submittedName>
</protein>
<keyword evidence="2" id="KW-1185">Reference proteome</keyword>
<comment type="caution">
    <text evidence="1">The sequence shown here is derived from an EMBL/GenBank/DDBJ whole genome shotgun (WGS) entry which is preliminary data.</text>
</comment>
<evidence type="ECO:0000313" key="1">
    <source>
        <dbReference type="EMBL" id="CAG8813124.1"/>
    </source>
</evidence>
<proteinExistence type="predicted"/>
<dbReference type="Proteomes" id="UP000789901">
    <property type="component" value="Unassembled WGS sequence"/>
</dbReference>
<accession>A0ABN7W2I9</accession>
<name>A0ABN7W2I9_GIGMA</name>
<dbReference type="EMBL" id="CAJVQB010028836">
    <property type="protein sequence ID" value="CAG8813124.1"/>
    <property type="molecule type" value="Genomic_DNA"/>
</dbReference>
<evidence type="ECO:0000313" key="2">
    <source>
        <dbReference type="Proteomes" id="UP000789901"/>
    </source>
</evidence>
<sequence>MSVLQMETNIQPNEEALSQTITTMPDEIGKVNEVKVNNKQHMTGDMEINSNQEITIANTKKEI</sequence>
<reference evidence="1 2" key="1">
    <citation type="submission" date="2021-06" db="EMBL/GenBank/DDBJ databases">
        <authorList>
            <person name="Kallberg Y."/>
            <person name="Tangrot J."/>
            <person name="Rosling A."/>
        </authorList>
    </citation>
    <scope>NUCLEOTIDE SEQUENCE [LARGE SCALE GENOMIC DNA]</scope>
    <source>
        <strain evidence="1 2">120-4 pot B 10/14</strain>
    </source>
</reference>
<organism evidence="1 2">
    <name type="scientific">Gigaspora margarita</name>
    <dbReference type="NCBI Taxonomy" id="4874"/>
    <lineage>
        <taxon>Eukaryota</taxon>
        <taxon>Fungi</taxon>
        <taxon>Fungi incertae sedis</taxon>
        <taxon>Mucoromycota</taxon>
        <taxon>Glomeromycotina</taxon>
        <taxon>Glomeromycetes</taxon>
        <taxon>Diversisporales</taxon>
        <taxon>Gigasporaceae</taxon>
        <taxon>Gigaspora</taxon>
    </lineage>
</organism>